<gene>
    <name evidence="2" type="ORF">ACFFGT_32665</name>
</gene>
<feature type="domain" description="Protein NO VEIN C-terminal" evidence="1">
    <location>
        <begin position="160"/>
        <end position="257"/>
    </location>
</feature>
<dbReference type="RefSeq" id="WP_377026713.1">
    <property type="nucleotide sequence ID" value="NZ_JBHLTS010000080.1"/>
</dbReference>
<reference evidence="2 3" key="1">
    <citation type="submission" date="2024-09" db="EMBL/GenBank/DDBJ databases">
        <authorList>
            <person name="Sun Q."/>
            <person name="Mori K."/>
        </authorList>
    </citation>
    <scope>NUCLEOTIDE SEQUENCE [LARGE SCALE GENOMIC DNA]</scope>
    <source>
        <strain evidence="2 3">NCAIM B.02415</strain>
    </source>
</reference>
<name>A0ABV6LHQ2_9SPHI</name>
<evidence type="ECO:0000313" key="2">
    <source>
        <dbReference type="EMBL" id="MFC0519012.1"/>
    </source>
</evidence>
<dbReference type="Proteomes" id="UP001589828">
    <property type="component" value="Unassembled WGS sequence"/>
</dbReference>
<accession>A0ABV6LHQ2</accession>
<dbReference type="Pfam" id="PF13020">
    <property type="entry name" value="NOV_C"/>
    <property type="match status" value="1"/>
</dbReference>
<dbReference type="InterPro" id="IPR024975">
    <property type="entry name" value="NOV_C"/>
</dbReference>
<comment type="caution">
    <text evidence="2">The sequence shown here is derived from an EMBL/GenBank/DDBJ whole genome shotgun (WGS) entry which is preliminary data.</text>
</comment>
<proteinExistence type="predicted"/>
<keyword evidence="3" id="KW-1185">Reference proteome</keyword>
<sequence>MNEDWSDREVELVVADYFSMLIDELMGIKINKTNHRHALMPLLKNRSDGSVEFKHQNISAVLTEMGYPFIKGYKPRFNFQRSKLIMVVDRYVRAHANIESKFKMFSDAIPEIIKTVEFSSWIVSAPEISEIPNKIKTIRRPIKINYLEREQDNRSLGLKGEELVLNYERYSLIAAGKDKLADKVEWISKELGDGLGFDILSKNINGSDKYVEVKTTKLSKESPFYFSLNEYNFSIENQANYHLYRIFNFNQSPQMFKLTGRYDEFCRVQPTHFRGEF</sequence>
<evidence type="ECO:0000259" key="1">
    <source>
        <dbReference type="Pfam" id="PF13020"/>
    </source>
</evidence>
<organism evidence="2 3">
    <name type="scientific">Mucilaginibacter angelicae</name>
    <dbReference type="NCBI Taxonomy" id="869718"/>
    <lineage>
        <taxon>Bacteria</taxon>
        <taxon>Pseudomonadati</taxon>
        <taxon>Bacteroidota</taxon>
        <taxon>Sphingobacteriia</taxon>
        <taxon>Sphingobacteriales</taxon>
        <taxon>Sphingobacteriaceae</taxon>
        <taxon>Mucilaginibacter</taxon>
    </lineage>
</organism>
<dbReference type="EMBL" id="JBHLTS010000080">
    <property type="protein sequence ID" value="MFC0519012.1"/>
    <property type="molecule type" value="Genomic_DNA"/>
</dbReference>
<evidence type="ECO:0000313" key="3">
    <source>
        <dbReference type="Proteomes" id="UP001589828"/>
    </source>
</evidence>
<protein>
    <submittedName>
        <fullName evidence="2">DUF3883 domain-containing protein</fullName>
    </submittedName>
</protein>